<feature type="compositionally biased region" description="Low complexity" evidence="1">
    <location>
        <begin position="119"/>
        <end position="128"/>
    </location>
</feature>
<accession>A0A4P8PK34</accession>
<dbReference type="Proteomes" id="UP000323100">
    <property type="component" value="Segment"/>
</dbReference>
<feature type="region of interest" description="Disordered" evidence="1">
    <location>
        <begin position="182"/>
        <end position="238"/>
    </location>
</feature>
<feature type="compositionally biased region" description="Polar residues" evidence="1">
    <location>
        <begin position="130"/>
        <end position="143"/>
    </location>
</feature>
<name>A0A4P8PK34_9VIRU</name>
<dbReference type="EMBL" id="MK249176">
    <property type="protein sequence ID" value="QCQ84838.1"/>
    <property type="molecule type" value="Genomic_DNA"/>
</dbReference>
<proteinExistence type="predicted"/>
<feature type="region of interest" description="Disordered" evidence="1">
    <location>
        <begin position="119"/>
        <end position="145"/>
    </location>
</feature>
<protein>
    <submittedName>
        <fullName evidence="2">DNA pilot protein</fullName>
    </submittedName>
</protein>
<sequence>MCISIFFVLARCQCMVFPVISIVSRPRLAELLWRCSMDPLTIGLITGGFGLLGNMFSSNTSAQNTQANIAMQQQTNQMNVQEAQKNRDFQQQMSSTAYQRSSADMQAAGLNPAMMFGSGSAASTPGGSVPTLQSPKSEKTSPLGNLGEVANKAVSSAVAMKSMDKMSEEIANLETERALIEARRKSEEKRPALVEAQTKSEEKRPAQVEAQTKTEEKRPALVEAQTKSEEKRPEQISEETKNIEIARKLKEYGMNRALFESKSAKDLLDIPDSSRKTLGVTSWGMQKLSDIFAPFFQSAKVLGRR</sequence>
<evidence type="ECO:0000313" key="2">
    <source>
        <dbReference type="EMBL" id="QCQ84838.1"/>
    </source>
</evidence>
<organism evidence="2">
    <name type="scientific">Blackfly microvirus SF02</name>
    <dbReference type="NCBI Taxonomy" id="2576452"/>
    <lineage>
        <taxon>Viruses</taxon>
        <taxon>Monodnaviria</taxon>
        <taxon>Sangervirae</taxon>
        <taxon>Phixviricota</taxon>
        <taxon>Malgrandaviricetes</taxon>
        <taxon>Petitvirales</taxon>
        <taxon>Microviridae</taxon>
        <taxon>Microvirus</taxon>
    </lineage>
</organism>
<reference evidence="2" key="1">
    <citation type="submission" date="2018-12" db="EMBL/GenBank/DDBJ databases">
        <title>Singled stranded DNA viruses identified in blackflies (Austrosimulium ungulatum) sampled in New Zealand.</title>
        <authorList>
            <person name="Kraberger S."/>
            <person name="Fontenele R.S."/>
            <person name="Schmidlin K."/>
            <person name="Walters M."/>
            <person name="Varsani A."/>
        </authorList>
    </citation>
    <scope>NUCLEOTIDE SEQUENCE [LARGE SCALE GENOMIC DNA]</scope>
    <source>
        <strain evidence="2">099</strain>
    </source>
</reference>
<evidence type="ECO:0000256" key="1">
    <source>
        <dbReference type="SAM" id="MobiDB-lite"/>
    </source>
</evidence>